<proteinExistence type="predicted"/>
<evidence type="ECO:0000313" key="1">
    <source>
        <dbReference type="EMBL" id="CAK0861864.1"/>
    </source>
</evidence>
<dbReference type="Proteomes" id="UP001189429">
    <property type="component" value="Unassembled WGS sequence"/>
</dbReference>
<reference evidence="1" key="1">
    <citation type="submission" date="2023-10" db="EMBL/GenBank/DDBJ databases">
        <authorList>
            <person name="Chen Y."/>
            <person name="Shah S."/>
            <person name="Dougan E. K."/>
            <person name="Thang M."/>
            <person name="Chan C."/>
        </authorList>
    </citation>
    <scope>NUCLEOTIDE SEQUENCE [LARGE SCALE GENOMIC DNA]</scope>
</reference>
<comment type="caution">
    <text evidence="1">The sequence shown here is derived from an EMBL/GenBank/DDBJ whole genome shotgun (WGS) entry which is preliminary data.</text>
</comment>
<keyword evidence="2" id="KW-1185">Reference proteome</keyword>
<accession>A0ABN9UPI6</accession>
<name>A0ABN9UPI6_9DINO</name>
<protein>
    <submittedName>
        <fullName evidence="1">Uncharacterized protein</fullName>
    </submittedName>
</protein>
<gene>
    <name evidence="1" type="ORF">PCOR1329_LOCUS50418</name>
</gene>
<evidence type="ECO:0000313" key="2">
    <source>
        <dbReference type="Proteomes" id="UP001189429"/>
    </source>
</evidence>
<organism evidence="1 2">
    <name type="scientific">Prorocentrum cordatum</name>
    <dbReference type="NCBI Taxonomy" id="2364126"/>
    <lineage>
        <taxon>Eukaryota</taxon>
        <taxon>Sar</taxon>
        <taxon>Alveolata</taxon>
        <taxon>Dinophyceae</taxon>
        <taxon>Prorocentrales</taxon>
        <taxon>Prorocentraceae</taxon>
        <taxon>Prorocentrum</taxon>
    </lineage>
</organism>
<sequence length="173" mass="19124">MLNQMYYDGWRSNTASKMVVAIAYRRLVAGPGCVNLARAQVARRGFAKLGSPWARLPLPWAAACLVAERLVEVGSWRVGAAVVFAFIHYMRSREAPRIRGCDLAPPADGCRRSALRWSLVLRPQRLMITSKTGAGGESIVVDNAQVFPFVESLVRRLRGSGGKALVFPFSYRE</sequence>
<dbReference type="EMBL" id="CAUYUJ010016102">
    <property type="protein sequence ID" value="CAK0861864.1"/>
    <property type="molecule type" value="Genomic_DNA"/>
</dbReference>